<keyword evidence="10" id="KW-1185">Reference proteome</keyword>
<dbReference type="EMBL" id="BTFZ01000004">
    <property type="protein sequence ID" value="GMM35010.1"/>
    <property type="molecule type" value="Genomic_DNA"/>
</dbReference>
<evidence type="ECO:0000259" key="8">
    <source>
        <dbReference type="SMART" id="SM00662"/>
    </source>
</evidence>
<dbReference type="InterPro" id="IPR022842">
    <property type="entry name" value="RNAP_Rpo3/Rpb3/RPAC1"/>
</dbReference>
<evidence type="ECO:0000313" key="9">
    <source>
        <dbReference type="EMBL" id="GMM35010.1"/>
    </source>
</evidence>
<dbReference type="AlphaFoldDB" id="A0AAV5QKH3"/>
<dbReference type="Gene3D" id="3.30.1360.10">
    <property type="entry name" value="RNA polymerase, RBP11-like subunit"/>
    <property type="match status" value="1"/>
</dbReference>
<dbReference type="InterPro" id="IPR001514">
    <property type="entry name" value="DNA-dir_RNA_pol_30-40kDasu_CS"/>
</dbReference>
<evidence type="ECO:0000256" key="4">
    <source>
        <dbReference type="ARBA" id="ARBA00023163"/>
    </source>
</evidence>
<feature type="domain" description="DNA-directed RNA polymerase RpoA/D/Rpb3-type" evidence="8">
    <location>
        <begin position="19"/>
        <end position="263"/>
    </location>
</feature>
<keyword evidence="4" id="KW-0804">Transcription</keyword>
<keyword evidence="5" id="KW-0539">Nucleus</keyword>
<comment type="caution">
    <text evidence="9">The sequence shown here is derived from an EMBL/GenBank/DDBJ whole genome shotgun (WGS) entry which is preliminary data.</text>
</comment>
<dbReference type="GO" id="GO:0046983">
    <property type="term" value="F:protein dimerization activity"/>
    <property type="evidence" value="ECO:0007669"/>
    <property type="project" value="InterPro"/>
</dbReference>
<dbReference type="PROSITE" id="PS00446">
    <property type="entry name" value="RNA_POL_D_30KD"/>
    <property type="match status" value="1"/>
</dbReference>
<dbReference type="InterPro" id="IPR036603">
    <property type="entry name" value="RBP11-like"/>
</dbReference>
<dbReference type="RefSeq" id="XP_064852010.1">
    <property type="nucleotide sequence ID" value="XM_064995938.1"/>
</dbReference>
<dbReference type="PANTHER" id="PTHR11800:SF2">
    <property type="entry name" value="DNA-DIRECTED RNA POLYMERASE II SUBUNIT RPB3"/>
    <property type="match status" value="1"/>
</dbReference>
<dbReference type="HAMAP" id="MF_00320">
    <property type="entry name" value="RNApol_arch_Rpo3"/>
    <property type="match status" value="1"/>
</dbReference>
<organism evidence="9 10">
    <name type="scientific">Saccharomycopsis crataegensis</name>
    <dbReference type="NCBI Taxonomy" id="43959"/>
    <lineage>
        <taxon>Eukaryota</taxon>
        <taxon>Fungi</taxon>
        <taxon>Dikarya</taxon>
        <taxon>Ascomycota</taxon>
        <taxon>Saccharomycotina</taxon>
        <taxon>Saccharomycetes</taxon>
        <taxon>Saccharomycopsidaceae</taxon>
        <taxon>Saccharomycopsis</taxon>
    </lineage>
</organism>
<dbReference type="GO" id="GO:0005665">
    <property type="term" value="C:RNA polymerase II, core complex"/>
    <property type="evidence" value="ECO:0007669"/>
    <property type="project" value="TreeGrafter"/>
</dbReference>
<dbReference type="SUPFAM" id="SSF56553">
    <property type="entry name" value="Insert subdomain of RNA polymerase alpha subunit"/>
    <property type="match status" value="1"/>
</dbReference>
<dbReference type="CDD" id="cd07031">
    <property type="entry name" value="RNAP_II_RPB3"/>
    <property type="match status" value="1"/>
</dbReference>
<evidence type="ECO:0000256" key="6">
    <source>
        <dbReference type="ARBA" id="ARBA00025804"/>
    </source>
</evidence>
<proteinExistence type="inferred from homology"/>
<dbReference type="InterPro" id="IPR050518">
    <property type="entry name" value="Rpo3/RPB3_RNA_Pol_subunit"/>
</dbReference>
<dbReference type="GeneID" id="90072989"/>
<reference evidence="9 10" key="1">
    <citation type="journal article" date="2023" name="Elife">
        <title>Identification of key yeast species and microbe-microbe interactions impacting larval growth of Drosophila in the wild.</title>
        <authorList>
            <person name="Mure A."/>
            <person name="Sugiura Y."/>
            <person name="Maeda R."/>
            <person name="Honda K."/>
            <person name="Sakurai N."/>
            <person name="Takahashi Y."/>
            <person name="Watada M."/>
            <person name="Katoh T."/>
            <person name="Gotoh A."/>
            <person name="Gotoh Y."/>
            <person name="Taniguchi I."/>
            <person name="Nakamura K."/>
            <person name="Hayashi T."/>
            <person name="Katayama T."/>
            <person name="Uemura T."/>
            <person name="Hattori Y."/>
        </authorList>
    </citation>
    <scope>NUCLEOTIDE SEQUENCE [LARGE SCALE GENOMIC DNA]</scope>
    <source>
        <strain evidence="9 10">SC-9</strain>
    </source>
</reference>
<dbReference type="GO" id="GO:0003899">
    <property type="term" value="F:DNA-directed RNA polymerase activity"/>
    <property type="evidence" value="ECO:0007669"/>
    <property type="project" value="InterPro"/>
</dbReference>
<comment type="subunit">
    <text evidence="2">Component of the RNA polymerase II (Pol II) complex consisting of 12 subunits.</text>
</comment>
<comment type="similarity">
    <text evidence="6">Belongs to the archaeal Rpo3/eukaryotic RPB3 RNA polymerase subunit family.</text>
</comment>
<dbReference type="InterPro" id="IPR011263">
    <property type="entry name" value="DNA-dir_RNA_pol_RpoA/D/Rpb3"/>
</dbReference>
<name>A0AAV5QKH3_9ASCO</name>
<dbReference type="SUPFAM" id="SSF55257">
    <property type="entry name" value="RBP11-like subunits of RNA polymerase"/>
    <property type="match status" value="1"/>
</dbReference>
<dbReference type="Pfam" id="PF01193">
    <property type="entry name" value="RNA_pol_L"/>
    <property type="match status" value="1"/>
</dbReference>
<dbReference type="InterPro" id="IPR011262">
    <property type="entry name" value="DNA-dir_RNA_pol_insert"/>
</dbReference>
<dbReference type="NCBIfam" id="NF001988">
    <property type="entry name" value="PRK00783.1"/>
    <property type="match status" value="1"/>
</dbReference>
<accession>A0AAV5QKH3</accession>
<comment type="subcellular location">
    <subcellularLocation>
        <location evidence="1">Nucleus</location>
    </subcellularLocation>
</comment>
<dbReference type="InterPro" id="IPR036643">
    <property type="entry name" value="RNApol_insert_sf"/>
</dbReference>
<evidence type="ECO:0000256" key="1">
    <source>
        <dbReference type="ARBA" id="ARBA00004123"/>
    </source>
</evidence>
<sequence>MQSDNSGPIVKIRDVQPDCVNFVLSECDLALANSVRRSIMAEVPTLAIDIVEIEENSTVLADEFISHRLGLIPLQSDDVDSLLYNRDCSCGDYCELCSVVLTLHAKCTSEGIQTVYARDLLVEPNHSNLKIGQPILNDDANKGSVICKIKKHQELKVKCIAKKGISKEHAKWSPVAAVGFEYDPWNKLKHTDYWYEEDADKEWPKSDYCAYEEPPNPDEKFDYTAKPNNFYFDVETVGTINPNEVILRGIRELRNKVAGVIYSLDEIVARNANEGNAENIGGAGFGTVYGGATQYGGTAYGGTAYGGGTQYGGTAYGTQYGGTAYGNNSAGNDDYNPTTGWD</sequence>
<dbReference type="Gene3D" id="2.170.120.12">
    <property type="entry name" value="DNA-directed RNA polymerase, insert domain"/>
    <property type="match status" value="1"/>
</dbReference>
<dbReference type="SMART" id="SM00662">
    <property type="entry name" value="RPOLD"/>
    <property type="match status" value="1"/>
</dbReference>
<dbReference type="GO" id="GO:0006366">
    <property type="term" value="P:transcription by RNA polymerase II"/>
    <property type="evidence" value="ECO:0007669"/>
    <property type="project" value="TreeGrafter"/>
</dbReference>
<dbReference type="Pfam" id="PF01000">
    <property type="entry name" value="RNA_pol_A_bac"/>
    <property type="match status" value="1"/>
</dbReference>
<dbReference type="PANTHER" id="PTHR11800">
    <property type="entry name" value="DNA-DIRECTED RNA POLYMERASE"/>
    <property type="match status" value="1"/>
</dbReference>
<evidence type="ECO:0000256" key="5">
    <source>
        <dbReference type="ARBA" id="ARBA00023242"/>
    </source>
</evidence>
<evidence type="ECO:0000313" key="10">
    <source>
        <dbReference type="Proteomes" id="UP001360560"/>
    </source>
</evidence>
<evidence type="ECO:0000256" key="2">
    <source>
        <dbReference type="ARBA" id="ARBA00011730"/>
    </source>
</evidence>
<gene>
    <name evidence="9" type="ORF">DASC09_023350</name>
</gene>
<dbReference type="Proteomes" id="UP001360560">
    <property type="component" value="Unassembled WGS sequence"/>
</dbReference>
<dbReference type="FunFam" id="2.170.120.12:FF:000002">
    <property type="entry name" value="DNA-directed RNA polymerase II subunit RPB3"/>
    <property type="match status" value="1"/>
</dbReference>
<keyword evidence="3 9" id="KW-0240">DNA-directed RNA polymerase</keyword>
<evidence type="ECO:0000256" key="3">
    <source>
        <dbReference type="ARBA" id="ARBA00022478"/>
    </source>
</evidence>
<dbReference type="GO" id="GO:0003677">
    <property type="term" value="F:DNA binding"/>
    <property type="evidence" value="ECO:0007669"/>
    <property type="project" value="InterPro"/>
</dbReference>
<protein>
    <recommendedName>
        <fullName evidence="7">DNA-directed RNA polymerase II subunit RPB3</fullName>
    </recommendedName>
</protein>
<evidence type="ECO:0000256" key="7">
    <source>
        <dbReference type="ARBA" id="ARBA00072506"/>
    </source>
</evidence>